<reference evidence="3 4" key="1">
    <citation type="submission" date="2017-10" db="EMBL/GenBank/DDBJ databases">
        <title>Comparative genomics in systemic dimorphic fungi from Ajellomycetaceae.</title>
        <authorList>
            <person name="Munoz J.F."/>
            <person name="Mcewen J.G."/>
            <person name="Clay O.K."/>
            <person name="Cuomo C.A."/>
        </authorList>
    </citation>
    <scope>NUCLEOTIDE SEQUENCE [LARGE SCALE GENOMIC DNA]</scope>
    <source>
        <strain evidence="3 4">UAMH4076</strain>
    </source>
</reference>
<comment type="caution">
    <text evidence="3">The sequence shown here is derived from an EMBL/GenBank/DDBJ whole genome shotgun (WGS) entry which is preliminary data.</text>
</comment>
<protein>
    <submittedName>
        <fullName evidence="3">Uncharacterized protein</fullName>
    </submittedName>
</protein>
<dbReference type="VEuPathDB" id="FungiDB:EMCG_02118"/>
<dbReference type="EMBL" id="PDND01000106">
    <property type="protein sequence ID" value="PGH32049.1"/>
    <property type="molecule type" value="Genomic_DNA"/>
</dbReference>
<sequence>MKNVTGFLTSLAFLAACAVGQSIPPLMGAPSMGHQVVGAGGLAPSVKETTTAEPRQVMDISARGPGKLGGLLDPLRKKNEDKDEKPESKKLENEADQKSDRKLNSPDKEFVRRKGGSKIWKGKGGGGSGSAAAPGPDVPLHFLWGFSALPLYLVV</sequence>
<name>A0A2B7ZFT3_9EURO</name>
<keyword evidence="4" id="KW-1185">Reference proteome</keyword>
<evidence type="ECO:0000256" key="1">
    <source>
        <dbReference type="SAM" id="MobiDB-lite"/>
    </source>
</evidence>
<evidence type="ECO:0000313" key="4">
    <source>
        <dbReference type="Proteomes" id="UP000226031"/>
    </source>
</evidence>
<gene>
    <name evidence="3" type="ORF">GX50_05174</name>
</gene>
<dbReference type="PROSITE" id="PS51257">
    <property type="entry name" value="PROKAR_LIPOPROTEIN"/>
    <property type="match status" value="1"/>
</dbReference>
<accession>A0A2B7ZFT3</accession>
<organism evidence="3 4">
    <name type="scientific">[Emmonsia] crescens</name>
    <dbReference type="NCBI Taxonomy" id="73230"/>
    <lineage>
        <taxon>Eukaryota</taxon>
        <taxon>Fungi</taxon>
        <taxon>Dikarya</taxon>
        <taxon>Ascomycota</taxon>
        <taxon>Pezizomycotina</taxon>
        <taxon>Eurotiomycetes</taxon>
        <taxon>Eurotiomycetidae</taxon>
        <taxon>Onygenales</taxon>
        <taxon>Ajellomycetaceae</taxon>
        <taxon>Emergomyces</taxon>
    </lineage>
</organism>
<evidence type="ECO:0000313" key="3">
    <source>
        <dbReference type="EMBL" id="PGH32049.1"/>
    </source>
</evidence>
<proteinExistence type="predicted"/>
<feature type="chain" id="PRO_5012902873" evidence="2">
    <location>
        <begin position="21"/>
        <end position="155"/>
    </location>
</feature>
<feature type="signal peptide" evidence="2">
    <location>
        <begin position="1"/>
        <end position="20"/>
    </location>
</feature>
<evidence type="ECO:0000256" key="2">
    <source>
        <dbReference type="SAM" id="SignalP"/>
    </source>
</evidence>
<keyword evidence="2" id="KW-0732">Signal</keyword>
<dbReference type="Proteomes" id="UP000226031">
    <property type="component" value="Unassembled WGS sequence"/>
</dbReference>
<dbReference type="AlphaFoldDB" id="A0A2B7ZFT3"/>
<feature type="region of interest" description="Disordered" evidence="1">
    <location>
        <begin position="45"/>
        <end position="135"/>
    </location>
</feature>
<feature type="compositionally biased region" description="Basic and acidic residues" evidence="1">
    <location>
        <begin position="74"/>
        <end position="112"/>
    </location>
</feature>